<dbReference type="GO" id="GO:0008270">
    <property type="term" value="F:zinc ion binding"/>
    <property type="evidence" value="ECO:0007669"/>
    <property type="project" value="InterPro"/>
</dbReference>
<evidence type="ECO:0000313" key="3">
    <source>
        <dbReference type="Proteomes" id="UP000050509"/>
    </source>
</evidence>
<dbReference type="PANTHER" id="PTHR33794:SF1">
    <property type="entry name" value="BACILLOLYSIN"/>
    <property type="match status" value="1"/>
</dbReference>
<sequence>MKLRFLARAGIAAAALLAINASIVSAAHPTAASTGTGRVFLPNPVADLQNQALTDQKDADYAALQPAYHAVGLTNLDGSGYLRGDWAYVVSETGNPAFSSTNTFNYNRHDDEFEQVMAYYWVTEAQKYIQRLGFGTKYRPVNMQPQHVRLNQLGADNSFATDHPKNELRFGKGGVDDAEDAEVILHEYGHAIHFSQNFSFATEEAGAISEGFGDYWAVTVSDVVSPTPDKACVADWDATSYTSRVPHCLRRVDTNLHYPEDLRGEVHYDGQIWARALWDIRNKLGNVQADTIILEAQFDFPGTSMPDLARATVAAAQRLYGKSAANAVQSAFQDRGIL</sequence>
<dbReference type="GO" id="GO:0004222">
    <property type="term" value="F:metalloendopeptidase activity"/>
    <property type="evidence" value="ECO:0007669"/>
    <property type="project" value="InterPro"/>
</dbReference>
<dbReference type="GO" id="GO:0005615">
    <property type="term" value="C:extracellular space"/>
    <property type="evidence" value="ECO:0007669"/>
    <property type="project" value="InterPro"/>
</dbReference>
<dbReference type="InterPro" id="IPR050728">
    <property type="entry name" value="Zinc_Metalloprotease_M4"/>
</dbReference>
<dbReference type="InterPro" id="IPR027268">
    <property type="entry name" value="Peptidase_M4/M1_CTD_sf"/>
</dbReference>
<dbReference type="Pfam" id="PF02128">
    <property type="entry name" value="Peptidase_M36"/>
    <property type="match status" value="1"/>
</dbReference>
<dbReference type="EMBL" id="LJCR01000544">
    <property type="protein sequence ID" value="KPV52438.1"/>
    <property type="molecule type" value="Genomic_DNA"/>
</dbReference>
<proteinExistence type="predicted"/>
<dbReference type="AlphaFoldDB" id="A0A0P9HCZ9"/>
<reference evidence="2 3" key="1">
    <citation type="submission" date="2015-09" db="EMBL/GenBank/DDBJ databases">
        <title>Draft genome sequence of Kouleothrix aurantiaca JCM 19913.</title>
        <authorList>
            <person name="Hemp J."/>
        </authorList>
    </citation>
    <scope>NUCLEOTIDE SEQUENCE [LARGE SCALE GENOMIC DNA]</scope>
    <source>
        <strain evidence="2 3">COM-B</strain>
    </source>
</reference>
<dbReference type="Gene3D" id="1.10.390.10">
    <property type="entry name" value="Neutral Protease Domain 2"/>
    <property type="match status" value="1"/>
</dbReference>
<dbReference type="SUPFAM" id="SSF55486">
    <property type="entry name" value="Metalloproteases ('zincins'), catalytic domain"/>
    <property type="match status" value="1"/>
</dbReference>
<feature type="chain" id="PRO_5006158413" evidence="1">
    <location>
        <begin position="27"/>
        <end position="338"/>
    </location>
</feature>
<evidence type="ECO:0000256" key="1">
    <source>
        <dbReference type="SAM" id="SignalP"/>
    </source>
</evidence>
<keyword evidence="3" id="KW-1185">Reference proteome</keyword>
<name>A0A0P9HCZ9_9CHLR</name>
<accession>A0A0P9HCZ9</accession>
<comment type="caution">
    <text evidence="2">The sequence shown here is derived from an EMBL/GenBank/DDBJ whole genome shotgun (WGS) entry which is preliminary data.</text>
</comment>
<gene>
    <name evidence="2" type="ORF">SE17_15505</name>
</gene>
<protein>
    <submittedName>
        <fullName evidence="2">Bacillolysin</fullName>
    </submittedName>
</protein>
<dbReference type="InterPro" id="IPR001842">
    <property type="entry name" value="Peptidase_M36"/>
</dbReference>
<feature type="signal peptide" evidence="1">
    <location>
        <begin position="1"/>
        <end position="26"/>
    </location>
</feature>
<dbReference type="Proteomes" id="UP000050509">
    <property type="component" value="Unassembled WGS sequence"/>
</dbReference>
<keyword evidence="1" id="KW-0732">Signal</keyword>
<evidence type="ECO:0000313" key="2">
    <source>
        <dbReference type="EMBL" id="KPV52438.1"/>
    </source>
</evidence>
<organism evidence="2 3">
    <name type="scientific">Kouleothrix aurantiaca</name>
    <dbReference type="NCBI Taxonomy" id="186479"/>
    <lineage>
        <taxon>Bacteria</taxon>
        <taxon>Bacillati</taxon>
        <taxon>Chloroflexota</taxon>
        <taxon>Chloroflexia</taxon>
        <taxon>Chloroflexales</taxon>
        <taxon>Roseiflexineae</taxon>
        <taxon>Roseiflexaceae</taxon>
        <taxon>Kouleothrix</taxon>
    </lineage>
</organism>
<dbReference type="PANTHER" id="PTHR33794">
    <property type="entry name" value="BACILLOLYSIN"/>
    <property type="match status" value="1"/>
</dbReference>